<dbReference type="Proteomes" id="UP001501734">
    <property type="component" value="Unassembled WGS sequence"/>
</dbReference>
<evidence type="ECO:0000256" key="2">
    <source>
        <dbReference type="ARBA" id="ARBA00022723"/>
    </source>
</evidence>
<evidence type="ECO:0000313" key="9">
    <source>
        <dbReference type="EMBL" id="GAA4071164.1"/>
    </source>
</evidence>
<dbReference type="Pfam" id="PF01432">
    <property type="entry name" value="Peptidase_M3"/>
    <property type="match status" value="1"/>
</dbReference>
<accession>A0ABP7VR57</accession>
<sequence>MKNKLSLKWDLETIFSGGSQSVELQDYIEEAEQWLAKFAEQLTPFSKQPQLDQLKQLVETIRQVDIHNGEISAFVSCLTAQDVNDKYAKQLVGTRNQLGASSEKLITQFSFALSRVNDQTWQTWLADEGLKSISFVLNELRDEAREKLPEEQEQLITDLEIDGYHGWGEMYDTIVGSMSVDWEGEQLSIGQLENKLNHSDRNVRKLAFGKLEQVWNEKADLFTDTLNHLAGFRLQTYKHRNWDEVLQEPLTYNRMTNKTLTTMWDTITKNKPAFYQYLARKAEQFNVDQLAWYDLEAPISKDTKEITYDEAAEIIVKQFSQFSDRMAEYAMLAFEKSWIEAEDRPGKRPGGFCTSFSKSKQSRIFMTYSNTASNMATLAHELGHGYHQYVMDEVDQLNQSYAMNVAETASTLAEMIVADAMVEEAETDAERLVLVEDKIQRSVAFFMNIHARFLFETRFYQARKSGFVSTEQLNQLMEDAQKEAYGEQLSEYHPVFWAAKLHFHITGVPFYNFPYTFGYLFSLGIYAYAKTDKENFASFYDALLQDTGRMTVEELAKKHLNVDLEQADFWQNAIDLCIEDVEQFLALTDK</sequence>
<dbReference type="PANTHER" id="PTHR34217">
    <property type="entry name" value="METAL-DEPENDENT CARBOXYPEPTIDASE"/>
    <property type="match status" value="1"/>
</dbReference>
<evidence type="ECO:0000256" key="6">
    <source>
        <dbReference type="RuleBase" id="RU003435"/>
    </source>
</evidence>
<keyword evidence="3 6" id="KW-0378">Hydrolase</keyword>
<dbReference type="InterPro" id="IPR011977">
    <property type="entry name" value="Pept_M3B_clade3"/>
</dbReference>
<comment type="similarity">
    <text evidence="6">Belongs to the peptidase M3 family.</text>
</comment>
<evidence type="ECO:0000259" key="8">
    <source>
        <dbReference type="Pfam" id="PF08439"/>
    </source>
</evidence>
<evidence type="ECO:0000256" key="5">
    <source>
        <dbReference type="ARBA" id="ARBA00023049"/>
    </source>
</evidence>
<feature type="domain" description="Oligopeptidase F N-terminal" evidence="8">
    <location>
        <begin position="114"/>
        <end position="178"/>
    </location>
</feature>
<dbReference type="Gene3D" id="1.20.140.70">
    <property type="entry name" value="Oligopeptidase f, N-terminal domain"/>
    <property type="match status" value="1"/>
</dbReference>
<keyword evidence="2 6" id="KW-0479">Metal-binding</keyword>
<reference evidence="10" key="1">
    <citation type="journal article" date="2019" name="Int. J. Syst. Evol. Microbiol.">
        <title>The Global Catalogue of Microorganisms (GCM) 10K type strain sequencing project: providing services to taxonomists for standard genome sequencing and annotation.</title>
        <authorList>
            <consortium name="The Broad Institute Genomics Platform"/>
            <consortium name="The Broad Institute Genome Sequencing Center for Infectious Disease"/>
            <person name="Wu L."/>
            <person name="Ma J."/>
        </authorList>
    </citation>
    <scope>NUCLEOTIDE SEQUENCE [LARGE SCALE GENOMIC DNA]</scope>
    <source>
        <strain evidence="10">JCM 17250</strain>
    </source>
</reference>
<evidence type="ECO:0000259" key="7">
    <source>
        <dbReference type="Pfam" id="PF01432"/>
    </source>
</evidence>
<dbReference type="InterPro" id="IPR013647">
    <property type="entry name" value="OligopepF_N_dom"/>
</dbReference>
<dbReference type="Pfam" id="PF08439">
    <property type="entry name" value="Peptidase_M3_N"/>
    <property type="match status" value="1"/>
</dbReference>
<comment type="caution">
    <text evidence="9">The sequence shown here is derived from an EMBL/GenBank/DDBJ whole genome shotgun (WGS) entry which is preliminary data.</text>
</comment>
<evidence type="ECO:0000256" key="4">
    <source>
        <dbReference type="ARBA" id="ARBA00022833"/>
    </source>
</evidence>
<dbReference type="InterPro" id="IPR042088">
    <property type="entry name" value="OligoPept_F_C"/>
</dbReference>
<dbReference type="SUPFAM" id="SSF55486">
    <property type="entry name" value="Metalloproteases ('zincins'), catalytic domain"/>
    <property type="match status" value="1"/>
</dbReference>
<dbReference type="Gene3D" id="1.10.1370.20">
    <property type="entry name" value="Oligoendopeptidase f, C-terminal domain"/>
    <property type="match status" value="1"/>
</dbReference>
<dbReference type="NCBIfam" id="TIGR02290">
    <property type="entry name" value="M3_fam_3"/>
    <property type="match status" value="1"/>
</dbReference>
<dbReference type="PANTHER" id="PTHR34217:SF1">
    <property type="entry name" value="CARBOXYPEPTIDASE 1"/>
    <property type="match status" value="1"/>
</dbReference>
<name>A0ABP7VR57_9BACI</name>
<dbReference type="InterPro" id="IPR001567">
    <property type="entry name" value="Pept_M3A_M3B_dom"/>
</dbReference>
<dbReference type="InterPro" id="IPR001333">
    <property type="entry name" value="Peptidase_M32_Taq"/>
</dbReference>
<feature type="domain" description="Peptidase M3A/M3B catalytic" evidence="7">
    <location>
        <begin position="198"/>
        <end position="575"/>
    </location>
</feature>
<keyword evidence="1 6" id="KW-0645">Protease</keyword>
<comment type="cofactor">
    <cofactor evidence="6">
        <name>Zn(2+)</name>
        <dbReference type="ChEBI" id="CHEBI:29105"/>
    </cofactor>
    <text evidence="6">Binds 1 zinc ion.</text>
</comment>
<evidence type="ECO:0000313" key="10">
    <source>
        <dbReference type="Proteomes" id="UP001501734"/>
    </source>
</evidence>
<gene>
    <name evidence="9" type="ORF">GCM10022410_16010</name>
</gene>
<protein>
    <submittedName>
        <fullName evidence="9">M3 family oligoendopeptidase</fullName>
    </submittedName>
</protein>
<dbReference type="RefSeq" id="WP_344912019.1">
    <property type="nucleotide sequence ID" value="NZ_BAABDL010000085.1"/>
</dbReference>
<dbReference type="CDD" id="cd09607">
    <property type="entry name" value="M3B_PepF"/>
    <property type="match status" value="1"/>
</dbReference>
<dbReference type="InterPro" id="IPR034006">
    <property type="entry name" value="M3B_PepF_2"/>
</dbReference>
<proteinExistence type="inferred from homology"/>
<keyword evidence="5 6" id="KW-0482">Metalloprotease</keyword>
<dbReference type="EMBL" id="BAABDL010000085">
    <property type="protein sequence ID" value="GAA4071164.1"/>
    <property type="molecule type" value="Genomic_DNA"/>
</dbReference>
<keyword evidence="10" id="KW-1185">Reference proteome</keyword>
<organism evidence="9 10">
    <name type="scientific">Amphibacillus indicireducens</name>
    <dbReference type="NCBI Taxonomy" id="1076330"/>
    <lineage>
        <taxon>Bacteria</taxon>
        <taxon>Bacillati</taxon>
        <taxon>Bacillota</taxon>
        <taxon>Bacilli</taxon>
        <taxon>Bacillales</taxon>
        <taxon>Bacillaceae</taxon>
        <taxon>Amphibacillus</taxon>
    </lineage>
</organism>
<keyword evidence="4 6" id="KW-0862">Zinc</keyword>
<evidence type="ECO:0000256" key="1">
    <source>
        <dbReference type="ARBA" id="ARBA00022670"/>
    </source>
</evidence>
<evidence type="ECO:0000256" key="3">
    <source>
        <dbReference type="ARBA" id="ARBA00022801"/>
    </source>
</evidence>